<gene>
    <name evidence="1" type="ORF">BSZ36_02830</name>
</gene>
<dbReference type="EMBL" id="MQWB01000001">
    <property type="protein sequence ID" value="OZC02005.1"/>
    <property type="molecule type" value="Genomic_DNA"/>
</dbReference>
<dbReference type="OrthoDB" id="1525276at2"/>
<proteinExistence type="predicted"/>
<dbReference type="AlphaFoldDB" id="A0A259TW64"/>
<evidence type="ECO:0008006" key="3">
    <source>
        <dbReference type="Google" id="ProtNLM"/>
    </source>
</evidence>
<dbReference type="InParanoid" id="A0A259TW64"/>
<accession>A0A259TW64</accession>
<comment type="caution">
    <text evidence="1">The sequence shown here is derived from an EMBL/GenBank/DDBJ whole genome shotgun (WGS) entry which is preliminary data.</text>
</comment>
<organism evidence="1 2">
    <name type="scientific">Rubricoccus marinus</name>
    <dbReference type="NCBI Taxonomy" id="716817"/>
    <lineage>
        <taxon>Bacteria</taxon>
        <taxon>Pseudomonadati</taxon>
        <taxon>Rhodothermota</taxon>
        <taxon>Rhodothermia</taxon>
        <taxon>Rhodothermales</taxon>
        <taxon>Rubricoccaceae</taxon>
        <taxon>Rubricoccus</taxon>
    </lineage>
</organism>
<sequence>MDVTKLLDPVTTGPSLPSKGVLAIAGLILLCLALLAALVMTSGEPSVAYPAASSEPSMGEPSTAALAPALPDTARRAPEAATMGAETVGLDSLLSMFPSEAKPIPTAMITRLEDASEEPLEVELGLLLEAVQIGFSERSAQIEPTLRPYLFRIAGRLSVRTDSFRIAATAPDATLARARAATLRRLFDRAGVLEPRVILGAGSGPHALTLVSDSSSS</sequence>
<evidence type="ECO:0000313" key="2">
    <source>
        <dbReference type="Proteomes" id="UP000216446"/>
    </source>
</evidence>
<evidence type="ECO:0000313" key="1">
    <source>
        <dbReference type="EMBL" id="OZC02005.1"/>
    </source>
</evidence>
<reference evidence="1 2" key="1">
    <citation type="submission" date="2016-11" db="EMBL/GenBank/DDBJ databases">
        <title>Study of marine rhodopsin-containing bacteria.</title>
        <authorList>
            <person name="Yoshizawa S."/>
            <person name="Kumagai Y."/>
            <person name="Kogure K."/>
        </authorList>
    </citation>
    <scope>NUCLEOTIDE SEQUENCE [LARGE SCALE GENOMIC DNA]</scope>
    <source>
        <strain evidence="1 2">SG-29</strain>
    </source>
</reference>
<keyword evidence="2" id="KW-1185">Reference proteome</keyword>
<protein>
    <recommendedName>
        <fullName evidence="3">OmpA-like domain-containing protein</fullName>
    </recommendedName>
</protein>
<dbReference type="Proteomes" id="UP000216446">
    <property type="component" value="Unassembled WGS sequence"/>
</dbReference>
<name>A0A259TW64_9BACT</name>